<keyword evidence="3" id="KW-1185">Reference proteome</keyword>
<name>A0A8T0H6V8_CERPU</name>
<evidence type="ECO:0000313" key="3">
    <source>
        <dbReference type="Proteomes" id="UP000822688"/>
    </source>
</evidence>
<proteinExistence type="predicted"/>
<gene>
    <name evidence="2" type="ORF">KC19_7G100700</name>
</gene>
<organism evidence="2 3">
    <name type="scientific">Ceratodon purpureus</name>
    <name type="common">Fire moss</name>
    <name type="synonym">Dicranum purpureum</name>
    <dbReference type="NCBI Taxonomy" id="3225"/>
    <lineage>
        <taxon>Eukaryota</taxon>
        <taxon>Viridiplantae</taxon>
        <taxon>Streptophyta</taxon>
        <taxon>Embryophyta</taxon>
        <taxon>Bryophyta</taxon>
        <taxon>Bryophytina</taxon>
        <taxon>Bryopsida</taxon>
        <taxon>Dicranidae</taxon>
        <taxon>Pseudoditrichales</taxon>
        <taxon>Ditrichaceae</taxon>
        <taxon>Ceratodon</taxon>
    </lineage>
</organism>
<reference evidence="2" key="1">
    <citation type="submission" date="2020-06" db="EMBL/GenBank/DDBJ databases">
        <title>WGS assembly of Ceratodon purpureus strain R40.</title>
        <authorList>
            <person name="Carey S.B."/>
            <person name="Jenkins J."/>
            <person name="Shu S."/>
            <person name="Lovell J.T."/>
            <person name="Sreedasyam A."/>
            <person name="Maumus F."/>
            <person name="Tiley G.P."/>
            <person name="Fernandez-Pozo N."/>
            <person name="Barry K."/>
            <person name="Chen C."/>
            <person name="Wang M."/>
            <person name="Lipzen A."/>
            <person name="Daum C."/>
            <person name="Saski C.A."/>
            <person name="Payton A.C."/>
            <person name="Mcbreen J.C."/>
            <person name="Conrad R.E."/>
            <person name="Kollar L.M."/>
            <person name="Olsson S."/>
            <person name="Huttunen S."/>
            <person name="Landis J.B."/>
            <person name="Wickett N.J."/>
            <person name="Johnson M.G."/>
            <person name="Rensing S.A."/>
            <person name="Grimwood J."/>
            <person name="Schmutz J."/>
            <person name="Mcdaniel S.F."/>
        </authorList>
    </citation>
    <scope>NUCLEOTIDE SEQUENCE</scope>
    <source>
        <strain evidence="2">R40</strain>
    </source>
</reference>
<evidence type="ECO:0000313" key="2">
    <source>
        <dbReference type="EMBL" id="KAG0566970.1"/>
    </source>
</evidence>
<sequence>MFMSLIVFLNFVLCIHWTRYGSVQSLHLLNVLSVTQLYHANTLPVVSAIF</sequence>
<dbReference type="AlphaFoldDB" id="A0A8T0H6V8"/>
<dbReference type="EMBL" id="CM026428">
    <property type="protein sequence ID" value="KAG0566970.1"/>
    <property type="molecule type" value="Genomic_DNA"/>
</dbReference>
<accession>A0A8T0H6V8</accession>
<feature type="chain" id="PRO_5035753233" evidence="1">
    <location>
        <begin position="26"/>
        <end position="50"/>
    </location>
</feature>
<comment type="caution">
    <text evidence="2">The sequence shown here is derived from an EMBL/GenBank/DDBJ whole genome shotgun (WGS) entry which is preliminary data.</text>
</comment>
<keyword evidence="1" id="KW-0732">Signal</keyword>
<evidence type="ECO:0000256" key="1">
    <source>
        <dbReference type="SAM" id="SignalP"/>
    </source>
</evidence>
<feature type="signal peptide" evidence="1">
    <location>
        <begin position="1"/>
        <end position="25"/>
    </location>
</feature>
<dbReference type="Proteomes" id="UP000822688">
    <property type="component" value="Chromosome 7"/>
</dbReference>
<protein>
    <submittedName>
        <fullName evidence="2">Uncharacterized protein</fullName>
    </submittedName>
</protein>